<name>A0AAU6SBW5_9MICO</name>
<protein>
    <submittedName>
        <fullName evidence="1">Uncharacterized protein</fullName>
    </submittedName>
</protein>
<proteinExistence type="predicted"/>
<dbReference type="RefSeq" id="WP_349425335.1">
    <property type="nucleotide sequence ID" value="NZ_CP151632.1"/>
</dbReference>
<dbReference type="AlphaFoldDB" id="A0AAU6SBW5"/>
<organism evidence="1">
    <name type="scientific">Microbacterium sp. LWS13-1.2</name>
    <dbReference type="NCBI Taxonomy" id="3135264"/>
    <lineage>
        <taxon>Bacteria</taxon>
        <taxon>Bacillati</taxon>
        <taxon>Actinomycetota</taxon>
        <taxon>Actinomycetes</taxon>
        <taxon>Micrococcales</taxon>
        <taxon>Microbacteriaceae</taxon>
        <taxon>Microbacterium</taxon>
    </lineage>
</organism>
<evidence type="ECO:0000313" key="1">
    <source>
        <dbReference type="EMBL" id="WZO34448.1"/>
    </source>
</evidence>
<sequence>MTPHGMLRVDGTRIVADDGPVTLRRFGLGGWNVADAFSFAHCRIREGLATILRRAAR</sequence>
<dbReference type="EMBL" id="CP151632">
    <property type="protein sequence ID" value="WZO34448.1"/>
    <property type="molecule type" value="Genomic_DNA"/>
</dbReference>
<accession>A0AAU6SBW5</accession>
<reference evidence="1" key="1">
    <citation type="submission" date="2024-04" db="EMBL/GenBank/DDBJ databases">
        <authorList>
            <person name="Roder T."/>
            <person name="Oberhansli S."/>
            <person name="Kreuzer M."/>
        </authorList>
    </citation>
    <scope>NUCLEOTIDE SEQUENCE</scope>
    <source>
        <strain evidence="1">LWS13-1.2</strain>
    </source>
</reference>
<gene>
    <name evidence="1" type="ORF">MRBLWS13_002109</name>
</gene>